<feature type="domain" description="Cytochrome c" evidence="11">
    <location>
        <begin position="101"/>
        <end position="204"/>
    </location>
</feature>
<dbReference type="InterPro" id="IPR008168">
    <property type="entry name" value="Cyt_C_IC"/>
</dbReference>
<keyword evidence="7 8" id="KW-0408">Iron</keyword>
<dbReference type="PRINTS" id="PR00605">
    <property type="entry name" value="CYTCHROMECIC"/>
</dbReference>
<dbReference type="GO" id="GO:0005506">
    <property type="term" value="F:iron ion binding"/>
    <property type="evidence" value="ECO:0007669"/>
    <property type="project" value="InterPro"/>
</dbReference>
<evidence type="ECO:0000256" key="4">
    <source>
        <dbReference type="ARBA" id="ARBA00022660"/>
    </source>
</evidence>
<dbReference type="InterPro" id="IPR009056">
    <property type="entry name" value="Cyt_c-like_dom"/>
</dbReference>
<comment type="caution">
    <text evidence="12">The sequence shown here is derived from an EMBL/GenBank/DDBJ whole genome shotgun (WGS) entry which is preliminary data.</text>
</comment>
<protein>
    <recommendedName>
        <fullName evidence="11">Cytochrome c domain-containing protein</fullName>
    </recommendedName>
</protein>
<name>A0A4Y3TH06_9PROT</name>
<keyword evidence="4" id="KW-0679">Respiratory chain</keyword>
<dbReference type="PANTHER" id="PTHR35008:SF8">
    <property type="entry name" value="ALCOHOL DEHYDROGENASE CYTOCHROME C SUBUNIT"/>
    <property type="match status" value="1"/>
</dbReference>
<dbReference type="RefSeq" id="WP_306308941.1">
    <property type="nucleotide sequence ID" value="NZ_LHZV01000031.1"/>
</dbReference>
<feature type="region of interest" description="Disordered" evidence="9">
    <location>
        <begin position="28"/>
        <end position="94"/>
    </location>
</feature>
<dbReference type="GO" id="GO:0020037">
    <property type="term" value="F:heme binding"/>
    <property type="evidence" value="ECO:0007669"/>
    <property type="project" value="InterPro"/>
</dbReference>
<evidence type="ECO:0000256" key="7">
    <source>
        <dbReference type="ARBA" id="ARBA00023004"/>
    </source>
</evidence>
<dbReference type="GO" id="GO:0009055">
    <property type="term" value="F:electron transfer activity"/>
    <property type="evidence" value="ECO:0007669"/>
    <property type="project" value="InterPro"/>
</dbReference>
<sequence length="546" mass="56927">MTIPVLAIPGLATLALATQTLTTPALAAETQGAHSGSSATSSLPVPAPPVIPSASPAASSGTSPANTLSAPTALPSPAPEITQHPSTAITPSVSTDSATHTLIAKGRYVAAAADCAACHSMPGAAPYSGGYAFQLPIGTLYSSNITPDKTHGIGNWTEAQFMRAIREGVRPDGASLYPAMPFPSYARMTDADLHALYAYFMQDVRPVPRAVRPNAIPWPLSMRFPLTVWRWFFAPSPHAARKSAERLFASPQLARGAYLVEGPGHCGACHTKRGLAMQETALTAEDGPHYLAGGAPVDGWTPPSLRGEPRTGLGAWSEADLIAFLRTGRNLHGSSFGNMDTAVHHGTQYLTDNDLTAMAAYLKSLPPADETQSLWQPDLTATHALQAGGRLTPGQQLYLDNCAACHRSSGAGYAPAFPPLAGNPVVQSSTPDSLIHIVLTGATLHGTASAPSAFTMPGFGNRLSNTQVATVVTFIRQAWGNNGSAVQAADVKRLRNEITPSTMQSAPPTPMEPAPPQPNDIPKPPDASEHPAPQPAASTPASTDNR</sequence>
<feature type="chain" id="PRO_5021198500" description="Cytochrome c domain-containing protein" evidence="10">
    <location>
        <begin position="28"/>
        <end position="546"/>
    </location>
</feature>
<evidence type="ECO:0000259" key="11">
    <source>
        <dbReference type="PROSITE" id="PS51007"/>
    </source>
</evidence>
<evidence type="ECO:0000256" key="9">
    <source>
        <dbReference type="SAM" id="MobiDB-lite"/>
    </source>
</evidence>
<feature type="compositionally biased region" description="Low complexity" evidence="9">
    <location>
        <begin position="52"/>
        <end position="75"/>
    </location>
</feature>
<accession>A0A4Y3TH06</accession>
<keyword evidence="5 8" id="KW-0479">Metal-binding</keyword>
<proteinExistence type="predicted"/>
<dbReference type="Pfam" id="PF13442">
    <property type="entry name" value="Cytochrome_CBB3"/>
    <property type="match status" value="1"/>
</dbReference>
<evidence type="ECO:0000256" key="1">
    <source>
        <dbReference type="ARBA" id="ARBA00001926"/>
    </source>
</evidence>
<dbReference type="PROSITE" id="PS51007">
    <property type="entry name" value="CYTC"/>
    <property type="match status" value="3"/>
</dbReference>
<keyword evidence="3 8" id="KW-0349">Heme</keyword>
<dbReference type="Pfam" id="PF00034">
    <property type="entry name" value="Cytochrom_C"/>
    <property type="match status" value="2"/>
</dbReference>
<evidence type="ECO:0000256" key="2">
    <source>
        <dbReference type="ARBA" id="ARBA00022448"/>
    </source>
</evidence>
<dbReference type="Gene3D" id="1.10.760.10">
    <property type="entry name" value="Cytochrome c-like domain"/>
    <property type="match status" value="3"/>
</dbReference>
<feature type="compositionally biased region" description="Low complexity" evidence="9">
    <location>
        <begin position="535"/>
        <end position="546"/>
    </location>
</feature>
<feature type="domain" description="Cytochrome c" evidence="11">
    <location>
        <begin position="389"/>
        <end position="479"/>
    </location>
</feature>
<keyword evidence="2" id="KW-0813">Transport</keyword>
<evidence type="ECO:0000256" key="6">
    <source>
        <dbReference type="ARBA" id="ARBA00022982"/>
    </source>
</evidence>
<dbReference type="InterPro" id="IPR036909">
    <property type="entry name" value="Cyt_c-like_dom_sf"/>
</dbReference>
<dbReference type="PANTHER" id="PTHR35008">
    <property type="entry name" value="BLL4482 PROTEIN-RELATED"/>
    <property type="match status" value="1"/>
</dbReference>
<organism evidence="12 13">
    <name type="scientific">Acetobacter orleanensis</name>
    <dbReference type="NCBI Taxonomy" id="104099"/>
    <lineage>
        <taxon>Bacteria</taxon>
        <taxon>Pseudomonadati</taxon>
        <taxon>Pseudomonadota</taxon>
        <taxon>Alphaproteobacteria</taxon>
        <taxon>Acetobacterales</taxon>
        <taxon>Acetobacteraceae</taxon>
        <taxon>Acetobacter</taxon>
    </lineage>
</organism>
<dbReference type="AlphaFoldDB" id="A0A4Y3TH06"/>
<evidence type="ECO:0000256" key="8">
    <source>
        <dbReference type="PROSITE-ProRule" id="PRU00433"/>
    </source>
</evidence>
<comment type="cofactor">
    <cofactor evidence="1">
        <name>heme c</name>
        <dbReference type="ChEBI" id="CHEBI:61717"/>
    </cofactor>
</comment>
<feature type="compositionally biased region" description="Polar residues" evidence="9">
    <location>
        <begin position="83"/>
        <end position="94"/>
    </location>
</feature>
<evidence type="ECO:0000313" key="13">
    <source>
        <dbReference type="Proteomes" id="UP000317617"/>
    </source>
</evidence>
<feature type="domain" description="Cytochrome c" evidence="11">
    <location>
        <begin position="251"/>
        <end position="366"/>
    </location>
</feature>
<gene>
    <name evidence="12" type="ORF">AOR01nite_07180</name>
</gene>
<feature type="region of interest" description="Disordered" evidence="9">
    <location>
        <begin position="500"/>
        <end position="546"/>
    </location>
</feature>
<dbReference type="Proteomes" id="UP000317617">
    <property type="component" value="Unassembled WGS sequence"/>
</dbReference>
<feature type="signal peptide" evidence="10">
    <location>
        <begin position="1"/>
        <end position="27"/>
    </location>
</feature>
<dbReference type="EMBL" id="BJMU01000002">
    <property type="protein sequence ID" value="GEB82241.1"/>
    <property type="molecule type" value="Genomic_DNA"/>
</dbReference>
<keyword evidence="6" id="KW-0249">Electron transport</keyword>
<evidence type="ECO:0000256" key="5">
    <source>
        <dbReference type="ARBA" id="ARBA00022723"/>
    </source>
</evidence>
<reference evidence="12 13" key="1">
    <citation type="submission" date="2019-06" db="EMBL/GenBank/DDBJ databases">
        <title>Whole genome shotgun sequence of Acetobacter orleanensis NBRC 13752.</title>
        <authorList>
            <person name="Hosoyama A."/>
            <person name="Uohara A."/>
            <person name="Ohji S."/>
            <person name="Ichikawa N."/>
        </authorList>
    </citation>
    <scope>NUCLEOTIDE SEQUENCE [LARGE SCALE GENOMIC DNA]</scope>
    <source>
        <strain evidence="12 13">NBRC 13752</strain>
    </source>
</reference>
<evidence type="ECO:0000256" key="10">
    <source>
        <dbReference type="SAM" id="SignalP"/>
    </source>
</evidence>
<keyword evidence="13" id="KW-1185">Reference proteome</keyword>
<evidence type="ECO:0000313" key="12">
    <source>
        <dbReference type="EMBL" id="GEB82241.1"/>
    </source>
</evidence>
<dbReference type="SUPFAM" id="SSF46626">
    <property type="entry name" value="Cytochrome c"/>
    <property type="match status" value="3"/>
</dbReference>
<feature type="compositionally biased region" description="Pro residues" evidence="9">
    <location>
        <begin position="507"/>
        <end position="525"/>
    </location>
</feature>
<keyword evidence="10" id="KW-0732">Signal</keyword>
<dbReference type="InterPro" id="IPR051459">
    <property type="entry name" value="Cytochrome_c-type_DH"/>
</dbReference>
<evidence type="ECO:0000256" key="3">
    <source>
        <dbReference type="ARBA" id="ARBA00022617"/>
    </source>
</evidence>